<evidence type="ECO:0000313" key="3">
    <source>
        <dbReference type="EMBL" id="CAD9582823.1"/>
    </source>
</evidence>
<proteinExistence type="predicted"/>
<name>A0A7S2KPA8_9STRA</name>
<dbReference type="PROSITE" id="PS51140">
    <property type="entry name" value="CUE"/>
    <property type="match status" value="1"/>
</dbReference>
<evidence type="ECO:0000259" key="2">
    <source>
        <dbReference type="PROSITE" id="PS51140"/>
    </source>
</evidence>
<feature type="region of interest" description="Disordered" evidence="1">
    <location>
        <begin position="181"/>
        <end position="295"/>
    </location>
</feature>
<dbReference type="Pfam" id="PF02845">
    <property type="entry name" value="CUE"/>
    <property type="match status" value="1"/>
</dbReference>
<dbReference type="EMBL" id="HBGY01016693">
    <property type="protein sequence ID" value="CAD9582823.1"/>
    <property type="molecule type" value="Transcribed_RNA"/>
</dbReference>
<dbReference type="PANTHER" id="PTHR21494">
    <property type="entry name" value="ACTIVATING SIGNAL COINTEGRATOR 1 COMPLEX SUBUNIT 2 ASC-1 COMPLEX SUBUNIT P100"/>
    <property type="match status" value="1"/>
</dbReference>
<feature type="domain" description="CUE" evidence="2">
    <location>
        <begin position="21"/>
        <end position="64"/>
    </location>
</feature>
<reference evidence="3" key="1">
    <citation type="submission" date="2021-01" db="EMBL/GenBank/DDBJ databases">
        <authorList>
            <person name="Corre E."/>
            <person name="Pelletier E."/>
            <person name="Niang G."/>
            <person name="Scheremetjew M."/>
            <person name="Finn R."/>
            <person name="Kale V."/>
            <person name="Holt S."/>
            <person name="Cochrane G."/>
            <person name="Meng A."/>
            <person name="Brown T."/>
            <person name="Cohen L."/>
        </authorList>
    </citation>
    <scope>NUCLEOTIDE SEQUENCE</scope>
    <source>
        <strain evidence="3">B650</strain>
    </source>
</reference>
<sequence>MTGSNHSATTPAAASKPEPDGLQGLINQVLDIFPDLGEGYIEAALACYKGDVSRTISALFEDDLHPQLKAIDKKLGARKKESAGKYDATDDLEAIETQKKLIQRMQKEEENQAFMLSSIMEYNDDYDDQFDDVGDDSGAGGGAIGNSDGGMYADVDYDAIRRYNQVSRGIEEEELFWDNMRNTNRGVKPPADELEATRSRLGRPDAAKTDNDSSKKKKSQVRQTRGENKPNAKDKKVNTPSTKQTPSGGKGKAKTCEEKAKAGDATFTKADKRRSEARKRAQQKHNKARAMRKLG</sequence>
<organism evidence="3">
    <name type="scientific">Leptocylindrus danicus</name>
    <dbReference type="NCBI Taxonomy" id="163516"/>
    <lineage>
        <taxon>Eukaryota</taxon>
        <taxon>Sar</taxon>
        <taxon>Stramenopiles</taxon>
        <taxon>Ochrophyta</taxon>
        <taxon>Bacillariophyta</taxon>
        <taxon>Coscinodiscophyceae</taxon>
        <taxon>Chaetocerotophycidae</taxon>
        <taxon>Leptocylindrales</taxon>
        <taxon>Leptocylindraceae</taxon>
        <taxon>Leptocylindrus</taxon>
    </lineage>
</organism>
<dbReference type="PANTHER" id="PTHR21494:SF0">
    <property type="entry name" value="ACTIVATING SIGNAL COINTEGRATOR 1 COMPLEX SUBUNIT 2"/>
    <property type="match status" value="1"/>
</dbReference>
<feature type="compositionally biased region" description="Basic residues" evidence="1">
    <location>
        <begin position="275"/>
        <end position="295"/>
    </location>
</feature>
<dbReference type="CDD" id="cd14364">
    <property type="entry name" value="CUE_ASCC2"/>
    <property type="match status" value="1"/>
</dbReference>
<dbReference type="InterPro" id="IPR003892">
    <property type="entry name" value="CUE"/>
</dbReference>
<dbReference type="SMART" id="SM00546">
    <property type="entry name" value="CUE"/>
    <property type="match status" value="1"/>
</dbReference>
<dbReference type="GO" id="GO:0043130">
    <property type="term" value="F:ubiquitin binding"/>
    <property type="evidence" value="ECO:0007669"/>
    <property type="project" value="InterPro"/>
</dbReference>
<dbReference type="InterPro" id="IPR009060">
    <property type="entry name" value="UBA-like_sf"/>
</dbReference>
<feature type="compositionally biased region" description="Basic and acidic residues" evidence="1">
    <location>
        <begin position="195"/>
        <end position="214"/>
    </location>
</feature>
<dbReference type="SUPFAM" id="SSF46934">
    <property type="entry name" value="UBA-like"/>
    <property type="match status" value="1"/>
</dbReference>
<dbReference type="InterPro" id="IPR041800">
    <property type="entry name" value="ASCC2_CUE"/>
</dbReference>
<dbReference type="Gene3D" id="1.10.8.10">
    <property type="entry name" value="DNA helicase RuvA subunit, C-terminal domain"/>
    <property type="match status" value="1"/>
</dbReference>
<dbReference type="AlphaFoldDB" id="A0A7S2KPA8"/>
<dbReference type="InterPro" id="IPR052586">
    <property type="entry name" value="ASCC2"/>
</dbReference>
<feature type="region of interest" description="Disordered" evidence="1">
    <location>
        <begin position="1"/>
        <end position="21"/>
    </location>
</feature>
<feature type="compositionally biased region" description="Basic and acidic residues" evidence="1">
    <location>
        <begin position="224"/>
        <end position="237"/>
    </location>
</feature>
<evidence type="ECO:0000256" key="1">
    <source>
        <dbReference type="SAM" id="MobiDB-lite"/>
    </source>
</evidence>
<gene>
    <name evidence="3" type="ORF">LDAN0321_LOCUS10792</name>
</gene>
<accession>A0A7S2KPA8</accession>
<feature type="compositionally biased region" description="Polar residues" evidence="1">
    <location>
        <begin position="238"/>
        <end position="247"/>
    </location>
</feature>
<feature type="compositionally biased region" description="Polar residues" evidence="1">
    <location>
        <begin position="1"/>
        <end position="12"/>
    </location>
</feature>
<protein>
    <recommendedName>
        <fullName evidence="2">CUE domain-containing protein</fullName>
    </recommendedName>
</protein>